<name>A0A561V5G8_9ACTN</name>
<evidence type="ECO:0000259" key="7">
    <source>
        <dbReference type="Pfam" id="PF02776"/>
    </source>
</evidence>
<dbReference type="Pfam" id="PF02776">
    <property type="entry name" value="TPP_enzyme_N"/>
    <property type="match status" value="1"/>
</dbReference>
<dbReference type="AlphaFoldDB" id="A0A561V5G8"/>
<comment type="caution">
    <text evidence="8">The sequence shown here is derived from an EMBL/GenBank/DDBJ whole genome shotgun (WGS) entry which is preliminary data.</text>
</comment>
<dbReference type="InterPro" id="IPR012000">
    <property type="entry name" value="Thiamin_PyroP_enz_cen_dom"/>
</dbReference>
<evidence type="ECO:0000256" key="1">
    <source>
        <dbReference type="ARBA" id="ARBA00007812"/>
    </source>
</evidence>
<dbReference type="InterPro" id="IPR045229">
    <property type="entry name" value="TPP_enz"/>
</dbReference>
<dbReference type="CDD" id="cd00568">
    <property type="entry name" value="TPP_enzymes"/>
    <property type="match status" value="1"/>
</dbReference>
<dbReference type="GO" id="GO:0009097">
    <property type="term" value="P:isoleucine biosynthetic process"/>
    <property type="evidence" value="ECO:0007669"/>
    <property type="project" value="TreeGrafter"/>
</dbReference>
<proteinExistence type="inferred from homology"/>
<dbReference type="RefSeq" id="WP_145766530.1">
    <property type="nucleotide sequence ID" value="NZ_VIWW01000001.1"/>
</dbReference>
<feature type="region of interest" description="Disordered" evidence="4">
    <location>
        <begin position="575"/>
        <end position="607"/>
    </location>
</feature>
<dbReference type="PANTHER" id="PTHR18968">
    <property type="entry name" value="THIAMINE PYROPHOSPHATE ENZYMES"/>
    <property type="match status" value="1"/>
</dbReference>
<dbReference type="GO" id="GO:0030976">
    <property type="term" value="F:thiamine pyrophosphate binding"/>
    <property type="evidence" value="ECO:0007669"/>
    <property type="project" value="InterPro"/>
</dbReference>
<dbReference type="EMBL" id="VIWW01000001">
    <property type="protein sequence ID" value="TWG06834.1"/>
    <property type="molecule type" value="Genomic_DNA"/>
</dbReference>
<dbReference type="Gene3D" id="3.40.50.970">
    <property type="match status" value="2"/>
</dbReference>
<reference evidence="8 9" key="1">
    <citation type="submission" date="2019-06" db="EMBL/GenBank/DDBJ databases">
        <title>Sequencing the genomes of 1000 actinobacteria strains.</title>
        <authorList>
            <person name="Klenk H.-P."/>
        </authorList>
    </citation>
    <scope>NUCLEOTIDE SEQUENCE [LARGE SCALE GENOMIC DNA]</scope>
    <source>
        <strain evidence="8 9">DSM 42059</strain>
    </source>
</reference>
<evidence type="ECO:0000256" key="2">
    <source>
        <dbReference type="ARBA" id="ARBA00023052"/>
    </source>
</evidence>
<keyword evidence="2 3" id="KW-0786">Thiamine pyrophosphate</keyword>
<evidence type="ECO:0000313" key="9">
    <source>
        <dbReference type="Proteomes" id="UP000318186"/>
    </source>
</evidence>
<dbReference type="CDD" id="cd07035">
    <property type="entry name" value="TPP_PYR_POX_like"/>
    <property type="match status" value="1"/>
</dbReference>
<evidence type="ECO:0000256" key="3">
    <source>
        <dbReference type="RuleBase" id="RU362132"/>
    </source>
</evidence>
<feature type="domain" description="Thiamine pyrophosphate enzyme N-terminal TPP-binding" evidence="7">
    <location>
        <begin position="20"/>
        <end position="129"/>
    </location>
</feature>
<dbReference type="Gene3D" id="3.40.50.1220">
    <property type="entry name" value="TPP-binding domain"/>
    <property type="match status" value="1"/>
</dbReference>
<dbReference type="GO" id="GO:0009099">
    <property type="term" value="P:L-valine biosynthetic process"/>
    <property type="evidence" value="ECO:0007669"/>
    <property type="project" value="TreeGrafter"/>
</dbReference>
<feature type="domain" description="Thiamine pyrophosphate enzyme central" evidence="5">
    <location>
        <begin position="204"/>
        <end position="333"/>
    </location>
</feature>
<dbReference type="GO" id="GO:0000287">
    <property type="term" value="F:magnesium ion binding"/>
    <property type="evidence" value="ECO:0007669"/>
    <property type="project" value="InterPro"/>
</dbReference>
<evidence type="ECO:0000313" key="8">
    <source>
        <dbReference type="EMBL" id="TWG06834.1"/>
    </source>
</evidence>
<dbReference type="Proteomes" id="UP000318186">
    <property type="component" value="Unassembled WGS sequence"/>
</dbReference>
<sequence>MSVAPAPDDDTPTVTGSWNVVVQVLEQAGVQDAFGLPADDLDLLGALDTTGIRLVLCRDQRNALFMATGYALQSGRTGIAFTGKGPAVTNALTGLLEAKSSAAPLVLLSAGTSANRRGAGAFQELDQLAVVAPLVKWAARIDDPARLVPMLRRALLIAREGVPGPVYLELPDHLLTAEIPYAGVEADEYEALRPRTVQLAEDSTAVRTLKSAERPVLLVGGGMRHHNADRTLERLADHMGAAVFCTASGRGAFDESHPRFCGLAGLYLPEAAGELWLDTDCVVTLGSRLEETATFGWPCRIGTEVPVVQVNVEAAEFHTDFAGPKVLADAAALIAGQLARESVCAPSPDWRRRTAAIHESLHTAHRAHLAELAEKPELHIAEVLAALSDVLPDDLVLVQENGLQDMWSYSYPVHHAAPAGGSVVPSEQTSLGFGAAAAAGVKAAAPGRPVVALVGDGAFGLFESDLVTVAEQQLAVLYVVLDNGGYGWLQSQLDQREKPLPRYRFTDPAGPRPGGREVPGVQRQLLADKATLRADVAQAWKYCESGRPVVLHVPVAMTDSLFGAVAGGGDFPLLPAPDHIQDTQEHAADAQDTRGANGTNNSTEGSP</sequence>
<feature type="domain" description="Thiamine pyrophosphate enzyme TPP-binding" evidence="6">
    <location>
        <begin position="419"/>
        <end position="498"/>
    </location>
</feature>
<accession>A0A561V5G8</accession>
<dbReference type="GO" id="GO:0050660">
    <property type="term" value="F:flavin adenine dinucleotide binding"/>
    <property type="evidence" value="ECO:0007669"/>
    <property type="project" value="TreeGrafter"/>
</dbReference>
<organism evidence="8 9">
    <name type="scientific">Streptomyces brevispora</name>
    <dbReference type="NCBI Taxonomy" id="887462"/>
    <lineage>
        <taxon>Bacteria</taxon>
        <taxon>Bacillati</taxon>
        <taxon>Actinomycetota</taxon>
        <taxon>Actinomycetes</taxon>
        <taxon>Kitasatosporales</taxon>
        <taxon>Streptomycetaceae</taxon>
        <taxon>Streptomyces</taxon>
    </lineage>
</organism>
<protein>
    <submittedName>
        <fullName evidence="8">Acetolactate synthase-1/2/3 large subunit</fullName>
    </submittedName>
</protein>
<feature type="compositionally biased region" description="Basic and acidic residues" evidence="4">
    <location>
        <begin position="579"/>
        <end position="592"/>
    </location>
</feature>
<evidence type="ECO:0000256" key="4">
    <source>
        <dbReference type="SAM" id="MobiDB-lite"/>
    </source>
</evidence>
<dbReference type="SUPFAM" id="SSF52467">
    <property type="entry name" value="DHS-like NAD/FAD-binding domain"/>
    <property type="match status" value="1"/>
</dbReference>
<gene>
    <name evidence="8" type="ORF">FHX80_115331</name>
</gene>
<dbReference type="OrthoDB" id="4494979at2"/>
<feature type="compositionally biased region" description="Polar residues" evidence="4">
    <location>
        <begin position="594"/>
        <end position="607"/>
    </location>
</feature>
<dbReference type="InterPro" id="IPR012001">
    <property type="entry name" value="Thiamin_PyroP_enz_TPP-bd_dom"/>
</dbReference>
<dbReference type="GO" id="GO:0003984">
    <property type="term" value="F:acetolactate synthase activity"/>
    <property type="evidence" value="ECO:0007669"/>
    <property type="project" value="TreeGrafter"/>
</dbReference>
<feature type="region of interest" description="Disordered" evidence="4">
    <location>
        <begin position="499"/>
        <end position="519"/>
    </location>
</feature>
<dbReference type="SUPFAM" id="SSF52518">
    <property type="entry name" value="Thiamin diphosphate-binding fold (THDP-binding)"/>
    <property type="match status" value="2"/>
</dbReference>
<evidence type="ECO:0000259" key="6">
    <source>
        <dbReference type="Pfam" id="PF02775"/>
    </source>
</evidence>
<dbReference type="InterPro" id="IPR029035">
    <property type="entry name" value="DHS-like_NAD/FAD-binding_dom"/>
</dbReference>
<dbReference type="InterPro" id="IPR011766">
    <property type="entry name" value="TPP_enzyme_TPP-bd"/>
</dbReference>
<comment type="similarity">
    <text evidence="1 3">Belongs to the TPP enzyme family.</text>
</comment>
<dbReference type="Pfam" id="PF00205">
    <property type="entry name" value="TPP_enzyme_M"/>
    <property type="match status" value="1"/>
</dbReference>
<dbReference type="PANTHER" id="PTHR18968:SF13">
    <property type="entry name" value="ACETOLACTATE SYNTHASE CATALYTIC SUBUNIT, MITOCHONDRIAL"/>
    <property type="match status" value="1"/>
</dbReference>
<dbReference type="InterPro" id="IPR029061">
    <property type="entry name" value="THDP-binding"/>
</dbReference>
<evidence type="ECO:0000259" key="5">
    <source>
        <dbReference type="Pfam" id="PF00205"/>
    </source>
</evidence>
<dbReference type="Pfam" id="PF02775">
    <property type="entry name" value="TPP_enzyme_C"/>
    <property type="match status" value="1"/>
</dbReference>
<dbReference type="GO" id="GO:0005948">
    <property type="term" value="C:acetolactate synthase complex"/>
    <property type="evidence" value="ECO:0007669"/>
    <property type="project" value="TreeGrafter"/>
</dbReference>